<reference evidence="1 2" key="1">
    <citation type="journal article" date="2012" name="J. Bacteriol.">
        <title>Genome sequence of an alkane-degrading bacterium, Alcanivorax pacificus type strain W11-5, isolated from deep sea sediment.</title>
        <authorList>
            <person name="Lai Q."/>
            <person name="Shao Z."/>
        </authorList>
    </citation>
    <scope>NUCLEOTIDE SEQUENCE [LARGE SCALE GENOMIC DNA]</scope>
    <source>
        <strain evidence="1 2">W11-5</strain>
    </source>
</reference>
<dbReference type="Gene3D" id="3.30.310.170">
    <property type="entry name" value="Outer membrane protein assembly factor BamC"/>
    <property type="match status" value="1"/>
</dbReference>
<dbReference type="EMBL" id="CP004387">
    <property type="protein sequence ID" value="AJD47702.1"/>
    <property type="molecule type" value="Genomic_DNA"/>
</dbReference>
<sequence length="202" mass="22577">MNRTCLTVVLLPVLITGCSWVPDRTLVYQEAQTGKRMDVPEGMWFSGFDDRYPIPDVENRIQIEDSSDERFVVPEPPQLVVLGQAAAPEEASTPRPDNPGAILGRDGNGYPIIMLSTQFVWAWEYVGQAVAKTDLRVDDRDRESGILYVRVPSEYGLTERQAQLKLSQTVNGIQVAVLNQTGTSLVDREPGQAILQRLYNEL</sequence>
<proteinExistence type="predicted"/>
<dbReference type="OrthoDB" id="6199301at2"/>
<gene>
    <name evidence="1" type="ORF">S7S_06430</name>
</gene>
<keyword evidence="2" id="KW-1185">Reference proteome</keyword>
<name>A0A0B4XMZ8_9GAMM</name>
<dbReference type="InterPro" id="IPR042268">
    <property type="entry name" value="BamC_C"/>
</dbReference>
<dbReference type="STRING" id="391936.S7S_06430"/>
<organism evidence="1 2">
    <name type="scientific">Isoalcanivorax pacificus W11-5</name>
    <dbReference type="NCBI Taxonomy" id="391936"/>
    <lineage>
        <taxon>Bacteria</taxon>
        <taxon>Pseudomonadati</taxon>
        <taxon>Pseudomonadota</taxon>
        <taxon>Gammaproteobacteria</taxon>
        <taxon>Oceanospirillales</taxon>
        <taxon>Alcanivoracaceae</taxon>
        <taxon>Isoalcanivorax</taxon>
    </lineage>
</organism>
<accession>A0A0B4XMZ8</accession>
<protein>
    <recommendedName>
        <fullName evidence="3">Lipoprotein</fullName>
    </recommendedName>
</protein>
<dbReference type="AlphaFoldDB" id="A0A0B4XMZ8"/>
<dbReference type="PROSITE" id="PS51257">
    <property type="entry name" value="PROKAR_LIPOPROTEIN"/>
    <property type="match status" value="1"/>
</dbReference>
<evidence type="ECO:0000313" key="2">
    <source>
        <dbReference type="Proteomes" id="UP000006764"/>
    </source>
</evidence>
<dbReference type="HOGENOM" id="CLU_1302765_0_0_6"/>
<dbReference type="RefSeq" id="WP_008739847.1">
    <property type="nucleotide sequence ID" value="NZ_CP004387.1"/>
</dbReference>
<dbReference type="Proteomes" id="UP000006764">
    <property type="component" value="Chromosome"/>
</dbReference>
<evidence type="ECO:0008006" key="3">
    <source>
        <dbReference type="Google" id="ProtNLM"/>
    </source>
</evidence>
<evidence type="ECO:0000313" key="1">
    <source>
        <dbReference type="EMBL" id="AJD47702.1"/>
    </source>
</evidence>
<dbReference type="KEGG" id="apac:S7S_06430"/>